<proteinExistence type="predicted"/>
<dbReference type="SUPFAM" id="SSF53474">
    <property type="entry name" value="alpha/beta-Hydrolases"/>
    <property type="match status" value="1"/>
</dbReference>
<organism evidence="2 3">
    <name type="scientific">Cutaneotrichosporon oleaginosum</name>
    <dbReference type="NCBI Taxonomy" id="879819"/>
    <lineage>
        <taxon>Eukaryota</taxon>
        <taxon>Fungi</taxon>
        <taxon>Dikarya</taxon>
        <taxon>Basidiomycota</taxon>
        <taxon>Agaricomycotina</taxon>
        <taxon>Tremellomycetes</taxon>
        <taxon>Trichosporonales</taxon>
        <taxon>Trichosporonaceae</taxon>
        <taxon>Cutaneotrichosporon</taxon>
    </lineage>
</organism>
<keyword evidence="3" id="KW-1185">Reference proteome</keyword>
<protein>
    <recommendedName>
        <fullName evidence="1">Phospholipase/carboxylesterase/thioesterase domain-containing protein</fullName>
    </recommendedName>
</protein>
<dbReference type="GO" id="GO:0016787">
    <property type="term" value="F:hydrolase activity"/>
    <property type="evidence" value="ECO:0007669"/>
    <property type="project" value="InterPro"/>
</dbReference>
<gene>
    <name evidence="2" type="ORF">CC85DRAFT_262474</name>
</gene>
<dbReference type="OrthoDB" id="437457at2759"/>
<dbReference type="GeneID" id="28981500"/>
<name>A0A0J0XJF0_9TREE</name>
<feature type="non-terminal residue" evidence="2">
    <location>
        <position position="271"/>
    </location>
</feature>
<evidence type="ECO:0000313" key="2">
    <source>
        <dbReference type="EMBL" id="KLT41181.1"/>
    </source>
</evidence>
<dbReference type="InterPro" id="IPR003140">
    <property type="entry name" value="PLipase/COase/thioEstase"/>
</dbReference>
<feature type="domain" description="Phospholipase/carboxylesterase/thioesterase" evidence="1">
    <location>
        <begin position="41"/>
        <end position="153"/>
    </location>
</feature>
<reference evidence="2 3" key="1">
    <citation type="submission" date="2015-03" db="EMBL/GenBank/DDBJ databases">
        <title>Genomics and transcriptomics of the oil-accumulating basidiomycete yeast T. oleaginosus allow insights into substrate utilization and the diverse evolutionary trajectories of mating systems in fungi.</title>
        <authorList>
            <consortium name="DOE Joint Genome Institute"/>
            <person name="Kourist R."/>
            <person name="Kracht O."/>
            <person name="Bracharz F."/>
            <person name="Lipzen A."/>
            <person name="Nolan M."/>
            <person name="Ohm R."/>
            <person name="Grigoriev I."/>
            <person name="Sun S."/>
            <person name="Heitman J."/>
            <person name="Bruck T."/>
            <person name="Nowrousian M."/>
        </authorList>
    </citation>
    <scope>NUCLEOTIDE SEQUENCE [LARGE SCALE GENOMIC DNA]</scope>
    <source>
        <strain evidence="2 3">IBC0246</strain>
    </source>
</reference>
<dbReference type="Pfam" id="PF02230">
    <property type="entry name" value="Abhydrolase_2"/>
    <property type="match status" value="1"/>
</dbReference>
<dbReference type="InterPro" id="IPR029058">
    <property type="entry name" value="AB_hydrolase_fold"/>
</dbReference>
<sequence>MSETALNLKPVTATTVGARPAPKAADLAPWQFEYAPSRDGSDANLLIMFHGMGDTKAAFAGLGSQLNLPATAVLSLQAPLAIPLMDPPAWTWFNAFDPLFNPLPNPDPSPTLPPLRALLSKLMILGWALEDIHLFGWQQGGTMALELALSVGREALSVSASVGGGNTGTEAQGKRLGSVVSVCGKLESFPASAVHAATPALWFTRSTGAAAQKMEAALRRAFLSVEVIKGLGAGADMPRGRGEWEGIMRFWAQVLRRGREGWGGQGEVYEV</sequence>
<dbReference type="STRING" id="879819.A0A0J0XJF0"/>
<dbReference type="EMBL" id="KQ087222">
    <property type="protein sequence ID" value="KLT41181.1"/>
    <property type="molecule type" value="Genomic_DNA"/>
</dbReference>
<accession>A0A0J0XJF0</accession>
<dbReference type="Gene3D" id="3.40.50.1820">
    <property type="entry name" value="alpha/beta hydrolase"/>
    <property type="match status" value="1"/>
</dbReference>
<evidence type="ECO:0000313" key="3">
    <source>
        <dbReference type="Proteomes" id="UP000053611"/>
    </source>
</evidence>
<dbReference type="AlphaFoldDB" id="A0A0J0XJF0"/>
<evidence type="ECO:0000259" key="1">
    <source>
        <dbReference type="Pfam" id="PF02230"/>
    </source>
</evidence>
<dbReference type="Proteomes" id="UP000053611">
    <property type="component" value="Unassembled WGS sequence"/>
</dbReference>